<keyword evidence="4 6" id="KW-0699">rRNA-binding</keyword>
<dbReference type="PANTHER" id="PTHR23321:SF26">
    <property type="entry name" value="SMALL RIBOSOMAL SUBUNIT PROTEIN US15M"/>
    <property type="match status" value="1"/>
</dbReference>
<dbReference type="GO" id="GO:0019843">
    <property type="term" value="F:rRNA binding"/>
    <property type="evidence" value="ECO:0007669"/>
    <property type="project" value="UniProtKB-UniRule"/>
</dbReference>
<evidence type="ECO:0000313" key="8">
    <source>
        <dbReference type="Proteomes" id="UP000654947"/>
    </source>
</evidence>
<accession>A0A919CHI5</accession>
<evidence type="ECO:0000256" key="2">
    <source>
        <dbReference type="ARBA" id="ARBA00023274"/>
    </source>
</evidence>
<dbReference type="PROSITE" id="PS00362">
    <property type="entry name" value="RIBOSOMAL_S15"/>
    <property type="match status" value="1"/>
</dbReference>
<comment type="subunit">
    <text evidence="3 4">Part of the 30S ribosomal subunit. Forms a bridge to the 50S subunit in the 70S ribosome, contacting the 23S rRNA.</text>
</comment>
<evidence type="ECO:0000256" key="1">
    <source>
        <dbReference type="ARBA" id="ARBA00022980"/>
    </source>
</evidence>
<keyword evidence="2 4" id="KW-0687">Ribonucleoprotein</keyword>
<evidence type="ECO:0000313" key="7">
    <source>
        <dbReference type="EMBL" id="GHD25991.1"/>
    </source>
</evidence>
<sequence length="89" mass="10392">MSIDAATKQQIIKEYGITEGDTGSPEVQIAVMTHRITQLTEHLKTHKQDHHSRRGLLLMVGRRKRLLKYVAEQDITRYRSLIERLGLRR</sequence>
<proteinExistence type="inferred from homology"/>
<reference evidence="7 8" key="1">
    <citation type="journal article" date="2014" name="Int. J. Syst. Evol. Microbiol.">
        <title>Complete genome sequence of Corynebacterium casei LMG S-19264T (=DSM 44701T), isolated from a smear-ripened cheese.</title>
        <authorList>
            <consortium name="US DOE Joint Genome Institute (JGI-PGF)"/>
            <person name="Walter F."/>
            <person name="Albersmeier A."/>
            <person name="Kalinowski J."/>
            <person name="Ruckert C."/>
        </authorList>
    </citation>
    <scope>NUCLEOTIDE SEQUENCE [LARGE SCALE GENOMIC DNA]</scope>
    <source>
        <strain evidence="7 8">KCTC 19473</strain>
    </source>
</reference>
<dbReference type="GO" id="GO:0006412">
    <property type="term" value="P:translation"/>
    <property type="evidence" value="ECO:0007669"/>
    <property type="project" value="UniProtKB-UniRule"/>
</dbReference>
<dbReference type="PANTHER" id="PTHR23321">
    <property type="entry name" value="RIBOSOMAL PROTEIN S15, BACTERIAL AND ORGANELLAR"/>
    <property type="match status" value="1"/>
</dbReference>
<evidence type="ECO:0000256" key="3">
    <source>
        <dbReference type="ARBA" id="ARBA00064542"/>
    </source>
</evidence>
<dbReference type="NCBIfam" id="TIGR00952">
    <property type="entry name" value="S15_bact"/>
    <property type="match status" value="1"/>
</dbReference>
<dbReference type="GO" id="GO:0022627">
    <property type="term" value="C:cytosolic small ribosomal subunit"/>
    <property type="evidence" value="ECO:0007669"/>
    <property type="project" value="TreeGrafter"/>
</dbReference>
<evidence type="ECO:0000256" key="4">
    <source>
        <dbReference type="HAMAP-Rule" id="MF_01343"/>
    </source>
</evidence>
<dbReference type="InterPro" id="IPR009068">
    <property type="entry name" value="uS15_NS1_RNA-bd_sf"/>
</dbReference>
<dbReference type="Gene3D" id="1.10.287.10">
    <property type="entry name" value="S15/NS1, RNA-binding"/>
    <property type="match status" value="1"/>
</dbReference>
<dbReference type="SUPFAM" id="SSF47060">
    <property type="entry name" value="S15/NS1 RNA-binding domain"/>
    <property type="match status" value="1"/>
</dbReference>
<comment type="function">
    <text evidence="4">Forms an intersubunit bridge (bridge B4) with the 23S rRNA of the 50S subunit in the ribosome.</text>
</comment>
<comment type="caution">
    <text evidence="7">The sequence shown here is derived from an EMBL/GenBank/DDBJ whole genome shotgun (WGS) entry which is preliminary data.</text>
</comment>
<gene>
    <name evidence="4 7" type="primary">rpsO</name>
    <name evidence="7" type="ORF">GCM10007147_23640</name>
</gene>
<dbReference type="InterPro" id="IPR005290">
    <property type="entry name" value="Ribosomal_uS15_bac-type"/>
</dbReference>
<dbReference type="AlphaFoldDB" id="A0A919CHI5"/>
<dbReference type="EMBL" id="BMXL01000010">
    <property type="protein sequence ID" value="GHD25991.1"/>
    <property type="molecule type" value="Genomic_DNA"/>
</dbReference>
<evidence type="ECO:0000256" key="6">
    <source>
        <dbReference type="RuleBase" id="RU004524"/>
    </source>
</evidence>
<comment type="similarity">
    <text evidence="4 5">Belongs to the universal ribosomal protein uS15 family.</text>
</comment>
<keyword evidence="1 4" id="KW-0689">Ribosomal protein</keyword>
<comment type="function">
    <text evidence="4 6">One of the primary rRNA binding proteins, it binds directly to 16S rRNA where it helps nucleate assembly of the platform of the 30S subunit by binding and bridging several RNA helices of the 16S rRNA.</text>
</comment>
<organism evidence="7 8">
    <name type="scientific">Nocardiopsis kunsanensis</name>
    <dbReference type="NCBI Taxonomy" id="141693"/>
    <lineage>
        <taxon>Bacteria</taxon>
        <taxon>Bacillati</taxon>
        <taxon>Actinomycetota</taxon>
        <taxon>Actinomycetes</taxon>
        <taxon>Streptosporangiales</taxon>
        <taxon>Nocardiopsidaceae</taxon>
        <taxon>Nocardiopsis</taxon>
    </lineage>
</organism>
<protein>
    <recommendedName>
        <fullName evidence="4">Small ribosomal subunit protein uS15</fullName>
    </recommendedName>
</protein>
<dbReference type="Proteomes" id="UP000654947">
    <property type="component" value="Unassembled WGS sequence"/>
</dbReference>
<dbReference type="Pfam" id="PF00312">
    <property type="entry name" value="Ribosomal_S15"/>
    <property type="match status" value="1"/>
</dbReference>
<keyword evidence="4 6" id="KW-0694">RNA-binding</keyword>
<dbReference type="SMART" id="SM01387">
    <property type="entry name" value="Ribosomal_S15"/>
    <property type="match status" value="1"/>
</dbReference>
<dbReference type="RefSeq" id="WP_017575060.1">
    <property type="nucleotide sequence ID" value="NZ_BMXL01000010.1"/>
</dbReference>
<dbReference type="InterPro" id="IPR000589">
    <property type="entry name" value="Ribosomal_uS15"/>
</dbReference>
<dbReference type="CDD" id="cd00353">
    <property type="entry name" value="Ribosomal_S15p_S13e"/>
    <property type="match status" value="1"/>
</dbReference>
<name>A0A919CHI5_9ACTN</name>
<evidence type="ECO:0000256" key="5">
    <source>
        <dbReference type="RuleBase" id="RU003919"/>
    </source>
</evidence>
<dbReference type="HAMAP" id="MF_01343_B">
    <property type="entry name" value="Ribosomal_uS15_B"/>
    <property type="match status" value="1"/>
</dbReference>
<dbReference type="FunFam" id="1.10.287.10:FF:000002">
    <property type="entry name" value="30S ribosomal protein S15"/>
    <property type="match status" value="1"/>
</dbReference>
<dbReference type="Gene3D" id="6.10.250.3130">
    <property type="match status" value="1"/>
</dbReference>
<keyword evidence="8" id="KW-1185">Reference proteome</keyword>
<dbReference type="GO" id="GO:0003735">
    <property type="term" value="F:structural constituent of ribosome"/>
    <property type="evidence" value="ECO:0007669"/>
    <property type="project" value="InterPro"/>
</dbReference>